<evidence type="ECO:0000256" key="3">
    <source>
        <dbReference type="RuleBase" id="RU003476"/>
    </source>
</evidence>
<dbReference type="AlphaFoldDB" id="A0A7W1X9W0"/>
<dbReference type="SUPFAM" id="SSF55811">
    <property type="entry name" value="Nudix"/>
    <property type="match status" value="1"/>
</dbReference>
<organism evidence="5 6">
    <name type="scientific">Thermoactinomyces daqus</name>
    <dbReference type="NCBI Taxonomy" id="1329516"/>
    <lineage>
        <taxon>Bacteria</taxon>
        <taxon>Bacillati</taxon>
        <taxon>Bacillota</taxon>
        <taxon>Bacilli</taxon>
        <taxon>Bacillales</taxon>
        <taxon>Thermoactinomycetaceae</taxon>
        <taxon>Thermoactinomyces</taxon>
    </lineage>
</organism>
<dbReference type="PANTHER" id="PTHR43046:SF2">
    <property type="entry name" value="8-OXO-DGTP DIPHOSPHATASE-RELATED"/>
    <property type="match status" value="1"/>
</dbReference>
<reference evidence="5 6" key="1">
    <citation type="submission" date="2020-07" db="EMBL/GenBank/DDBJ databases">
        <authorList>
            <person name="Feng H."/>
        </authorList>
    </citation>
    <scope>NUCLEOTIDE SEQUENCE [LARGE SCALE GENOMIC DNA]</scope>
    <source>
        <strain evidence="6">s-11</strain>
    </source>
</reference>
<dbReference type="RefSeq" id="WP_033100093.1">
    <property type="nucleotide sequence ID" value="NZ_JACEIP010000009.1"/>
</dbReference>
<dbReference type="OrthoDB" id="9787476at2"/>
<dbReference type="Pfam" id="PF00293">
    <property type="entry name" value="NUDIX"/>
    <property type="match status" value="1"/>
</dbReference>
<dbReference type="InterPro" id="IPR020084">
    <property type="entry name" value="NUDIX_hydrolase_CS"/>
</dbReference>
<accession>A0A7W1X9W0</accession>
<dbReference type="Proteomes" id="UP000530514">
    <property type="component" value="Unassembled WGS sequence"/>
</dbReference>
<dbReference type="GO" id="GO:0016787">
    <property type="term" value="F:hydrolase activity"/>
    <property type="evidence" value="ECO:0007669"/>
    <property type="project" value="UniProtKB-KW"/>
</dbReference>
<dbReference type="PANTHER" id="PTHR43046">
    <property type="entry name" value="GDP-MANNOSE MANNOSYL HYDROLASE"/>
    <property type="match status" value="1"/>
</dbReference>
<keyword evidence="6" id="KW-1185">Reference proteome</keyword>
<evidence type="ECO:0000256" key="2">
    <source>
        <dbReference type="ARBA" id="ARBA00022801"/>
    </source>
</evidence>
<evidence type="ECO:0000256" key="1">
    <source>
        <dbReference type="ARBA" id="ARBA00001946"/>
    </source>
</evidence>
<dbReference type="InterPro" id="IPR015797">
    <property type="entry name" value="NUDIX_hydrolase-like_dom_sf"/>
</dbReference>
<comment type="caution">
    <text evidence="5">The sequence shown here is derived from an EMBL/GenBank/DDBJ whole genome shotgun (WGS) entry which is preliminary data.</text>
</comment>
<comment type="similarity">
    <text evidence="3">Belongs to the Nudix hydrolase family.</text>
</comment>
<proteinExistence type="inferred from homology"/>
<evidence type="ECO:0000313" key="6">
    <source>
        <dbReference type="Proteomes" id="UP000530514"/>
    </source>
</evidence>
<dbReference type="EMBL" id="JACEIP010000009">
    <property type="protein sequence ID" value="MBA4542807.1"/>
    <property type="molecule type" value="Genomic_DNA"/>
</dbReference>
<protein>
    <submittedName>
        <fullName evidence="5">NUDIX domain-containing protein</fullName>
    </submittedName>
</protein>
<dbReference type="InterPro" id="IPR020476">
    <property type="entry name" value="Nudix_hydrolase"/>
</dbReference>
<dbReference type="PRINTS" id="PR00502">
    <property type="entry name" value="NUDIXFAMILY"/>
</dbReference>
<dbReference type="PROSITE" id="PS51462">
    <property type="entry name" value="NUDIX"/>
    <property type="match status" value="1"/>
</dbReference>
<dbReference type="InterPro" id="IPR000086">
    <property type="entry name" value="NUDIX_hydrolase_dom"/>
</dbReference>
<keyword evidence="2 3" id="KW-0378">Hydrolase</keyword>
<comment type="cofactor">
    <cofactor evidence="1">
        <name>Mg(2+)</name>
        <dbReference type="ChEBI" id="CHEBI:18420"/>
    </cofactor>
</comment>
<dbReference type="Gene3D" id="3.90.79.10">
    <property type="entry name" value="Nucleoside Triphosphate Pyrophosphohydrolase"/>
    <property type="match status" value="1"/>
</dbReference>
<evidence type="ECO:0000313" key="5">
    <source>
        <dbReference type="EMBL" id="MBA4542807.1"/>
    </source>
</evidence>
<evidence type="ECO:0000259" key="4">
    <source>
        <dbReference type="PROSITE" id="PS51462"/>
    </source>
</evidence>
<dbReference type="PROSITE" id="PS00893">
    <property type="entry name" value="NUDIX_BOX"/>
    <property type="match status" value="1"/>
</dbReference>
<sequence length="150" mass="17402">MQPDKERIDEIRPAVAVIIFDRERRILLQKRADVQRWGLPSGHVEPGETVEQAAIREIWEETGLRVRIVRLIGVYSEPDSQIFHYPDGRTVHFVTIYFEAEIIGGDLSVHSRESMEIRFFPCDELPQEMIPMHPKWLEDALAAGHNGFVR</sequence>
<feature type="domain" description="Nudix hydrolase" evidence="4">
    <location>
        <begin position="10"/>
        <end position="143"/>
    </location>
</feature>
<gene>
    <name evidence="5" type="ORF">H1164_07815</name>
</gene>
<name>A0A7W1X9W0_9BACL</name>